<sequence length="320" mass="33758">MSAPVVALLEAFDAPTKDQLRHIIGDRLQLVFTQDNRSETRAAALAGADYAVVRSVPLEPDLLAAAPRLKLIHQWGTGTDGIPLKAARNRGIVVARSPGLNAPSVADLTIGLMLACRRRIPQADALIRGGGWAEPDLYSTGRDLTGANVGLVGLGAIGRQVMRRLSGFDCDIAYTRSSGSDPSVPGYMELERLIAWADVLSLHLPLTAATRHLIDADRLASMPRGSFLVNTARGGLVDEAALAAALSSNHLGGAAIDAFSQEPPAPGNPLLSAPNTVLSAHSGGRCRENFHRIVRHWSNNIIAHAGGGRIDPACIVVQPN</sequence>
<keyword evidence="1 2" id="KW-0560">Oxidoreductase</keyword>
<dbReference type="Proteomes" id="UP001589795">
    <property type="component" value="Unassembled WGS sequence"/>
</dbReference>
<keyword evidence="6" id="KW-1185">Reference proteome</keyword>
<dbReference type="PROSITE" id="PS00671">
    <property type="entry name" value="D_2_HYDROXYACID_DH_3"/>
    <property type="match status" value="1"/>
</dbReference>
<protein>
    <submittedName>
        <fullName evidence="5">NAD(P)-dependent oxidoreductase</fullName>
    </submittedName>
</protein>
<evidence type="ECO:0000313" key="5">
    <source>
        <dbReference type="EMBL" id="MFC0200388.1"/>
    </source>
</evidence>
<gene>
    <name evidence="5" type="ORF">ACFFIZ_08655</name>
</gene>
<dbReference type="Gene3D" id="3.40.50.720">
    <property type="entry name" value="NAD(P)-binding Rossmann-like Domain"/>
    <property type="match status" value="2"/>
</dbReference>
<name>A0ABV6CI22_9RHOB</name>
<dbReference type="InterPro" id="IPR029753">
    <property type="entry name" value="D-isomer_DH_CS"/>
</dbReference>
<evidence type="ECO:0000259" key="3">
    <source>
        <dbReference type="Pfam" id="PF00389"/>
    </source>
</evidence>
<dbReference type="PROSITE" id="PS00670">
    <property type="entry name" value="D_2_HYDROXYACID_DH_2"/>
    <property type="match status" value="1"/>
</dbReference>
<feature type="domain" description="D-isomer specific 2-hydroxyacid dehydrogenase NAD-binding" evidence="4">
    <location>
        <begin position="110"/>
        <end position="283"/>
    </location>
</feature>
<evidence type="ECO:0000313" key="6">
    <source>
        <dbReference type="Proteomes" id="UP001589795"/>
    </source>
</evidence>
<reference evidence="5 6" key="1">
    <citation type="submission" date="2024-09" db="EMBL/GenBank/DDBJ databases">
        <authorList>
            <person name="Sun Q."/>
            <person name="Mori K."/>
        </authorList>
    </citation>
    <scope>NUCLEOTIDE SEQUENCE [LARGE SCALE GENOMIC DNA]</scope>
    <source>
        <strain evidence="5 6">CCM 7904</strain>
    </source>
</reference>
<dbReference type="EMBL" id="JBHLWQ010000075">
    <property type="protein sequence ID" value="MFC0200388.1"/>
    <property type="molecule type" value="Genomic_DNA"/>
</dbReference>
<evidence type="ECO:0000256" key="2">
    <source>
        <dbReference type="RuleBase" id="RU003719"/>
    </source>
</evidence>
<accession>A0ABV6CI22</accession>
<dbReference type="InterPro" id="IPR006139">
    <property type="entry name" value="D-isomer_2_OHA_DH_cat_dom"/>
</dbReference>
<proteinExistence type="inferred from homology"/>
<dbReference type="PANTHER" id="PTHR10996">
    <property type="entry name" value="2-HYDROXYACID DEHYDROGENASE-RELATED"/>
    <property type="match status" value="1"/>
</dbReference>
<dbReference type="PANTHER" id="PTHR10996:SF283">
    <property type="entry name" value="GLYOXYLATE_HYDROXYPYRUVATE REDUCTASE B"/>
    <property type="match status" value="1"/>
</dbReference>
<comment type="similarity">
    <text evidence="2">Belongs to the D-isomer specific 2-hydroxyacid dehydrogenase family.</text>
</comment>
<organism evidence="5 6">
    <name type="scientific">Paracoccus rhizosphaerae</name>
    <dbReference type="NCBI Taxonomy" id="1133347"/>
    <lineage>
        <taxon>Bacteria</taxon>
        <taxon>Pseudomonadati</taxon>
        <taxon>Pseudomonadota</taxon>
        <taxon>Alphaproteobacteria</taxon>
        <taxon>Rhodobacterales</taxon>
        <taxon>Paracoccaceae</taxon>
        <taxon>Paracoccus</taxon>
    </lineage>
</organism>
<dbReference type="SUPFAM" id="SSF52283">
    <property type="entry name" value="Formate/glycerate dehydrogenase catalytic domain-like"/>
    <property type="match status" value="1"/>
</dbReference>
<dbReference type="InterPro" id="IPR006140">
    <property type="entry name" value="D-isomer_DH_NAD-bd"/>
</dbReference>
<dbReference type="Pfam" id="PF00389">
    <property type="entry name" value="2-Hacid_dh"/>
    <property type="match status" value="1"/>
</dbReference>
<evidence type="ECO:0000256" key="1">
    <source>
        <dbReference type="ARBA" id="ARBA00023002"/>
    </source>
</evidence>
<dbReference type="InterPro" id="IPR036291">
    <property type="entry name" value="NAD(P)-bd_dom_sf"/>
</dbReference>
<comment type="caution">
    <text evidence="5">The sequence shown here is derived from an EMBL/GenBank/DDBJ whole genome shotgun (WGS) entry which is preliminary data.</text>
</comment>
<dbReference type="SUPFAM" id="SSF51735">
    <property type="entry name" value="NAD(P)-binding Rossmann-fold domains"/>
    <property type="match status" value="1"/>
</dbReference>
<dbReference type="InterPro" id="IPR050223">
    <property type="entry name" value="D-isomer_2-hydroxyacid_DH"/>
</dbReference>
<feature type="domain" description="D-isomer specific 2-hydroxyacid dehydrogenase catalytic" evidence="3">
    <location>
        <begin position="14"/>
        <end position="308"/>
    </location>
</feature>
<dbReference type="RefSeq" id="WP_265508101.1">
    <property type="nucleotide sequence ID" value="NZ_JAOTBE010000056.1"/>
</dbReference>
<dbReference type="Pfam" id="PF02826">
    <property type="entry name" value="2-Hacid_dh_C"/>
    <property type="match status" value="1"/>
</dbReference>
<evidence type="ECO:0000259" key="4">
    <source>
        <dbReference type="Pfam" id="PF02826"/>
    </source>
</evidence>